<reference evidence="4 5" key="1">
    <citation type="submission" date="2020-03" db="EMBL/GenBank/DDBJ databases">
        <title>Draft Genome Sequence of Cudoniella acicularis.</title>
        <authorList>
            <person name="Buettner E."/>
            <person name="Kellner H."/>
        </authorList>
    </citation>
    <scope>NUCLEOTIDE SEQUENCE [LARGE SCALE GENOMIC DNA]</scope>
    <source>
        <strain evidence="4 5">DSM 108380</strain>
    </source>
</reference>
<evidence type="ECO:0000313" key="4">
    <source>
        <dbReference type="EMBL" id="KAF4627385.1"/>
    </source>
</evidence>
<evidence type="ECO:0000256" key="1">
    <source>
        <dbReference type="ARBA" id="ARBA00006484"/>
    </source>
</evidence>
<dbReference type="InterPro" id="IPR020904">
    <property type="entry name" value="Sc_DH/Rdtase_CS"/>
</dbReference>
<keyword evidence="2" id="KW-0521">NADP</keyword>
<gene>
    <name evidence="4" type="ORF">G7Y89_g10772</name>
</gene>
<keyword evidence="3" id="KW-0560">Oxidoreductase</keyword>
<dbReference type="PANTHER" id="PTHR42901:SF1">
    <property type="entry name" value="ALCOHOL DEHYDROGENASE"/>
    <property type="match status" value="1"/>
</dbReference>
<dbReference type="CDD" id="cd05233">
    <property type="entry name" value="SDR_c"/>
    <property type="match status" value="1"/>
</dbReference>
<comment type="similarity">
    <text evidence="1">Belongs to the short-chain dehydrogenases/reductases (SDR) family.</text>
</comment>
<dbReference type="InterPro" id="IPR036291">
    <property type="entry name" value="NAD(P)-bd_dom_sf"/>
</dbReference>
<evidence type="ECO:0008006" key="6">
    <source>
        <dbReference type="Google" id="ProtNLM"/>
    </source>
</evidence>
<dbReference type="PRINTS" id="PR00081">
    <property type="entry name" value="GDHRDH"/>
</dbReference>
<proteinExistence type="inferred from homology"/>
<dbReference type="SUPFAM" id="SSF51735">
    <property type="entry name" value="NAD(P)-binding Rossmann-fold domains"/>
    <property type="match status" value="1"/>
</dbReference>
<sequence length="265" mass="28935">MSMFESLPRPTKTYHSTTYDSIAKHNGFDGKGKTILITGGASGVGYSISKAFAEAGVARIAIISRSPGPQEKTKAELETAYPSTQILPYQADVTDSIRVNEILQDLGTIDVLILGSTVAHFAAFNITKAYLATPLPVTGRKTIINISSATAQVHSTLRVGYGSSKGAVTQVKQHFALERESEDLKIFSFHPGAFYTPLAAQHFAKDAMKWDDLDLPAHFALWLAGPESSFLNGRYMWANWDVDELVALKDKLENNPRFLTIGLVL</sequence>
<evidence type="ECO:0000256" key="2">
    <source>
        <dbReference type="ARBA" id="ARBA00022857"/>
    </source>
</evidence>
<protein>
    <recommendedName>
        <fullName evidence="6">NAD(P)-binding protein</fullName>
    </recommendedName>
</protein>
<dbReference type="Pfam" id="PF00106">
    <property type="entry name" value="adh_short"/>
    <property type="match status" value="1"/>
</dbReference>
<comment type="caution">
    <text evidence="4">The sequence shown here is derived from an EMBL/GenBank/DDBJ whole genome shotgun (WGS) entry which is preliminary data.</text>
</comment>
<name>A0A8H4REF8_9HELO</name>
<dbReference type="PROSITE" id="PS00061">
    <property type="entry name" value="ADH_SHORT"/>
    <property type="match status" value="1"/>
</dbReference>
<evidence type="ECO:0000256" key="3">
    <source>
        <dbReference type="ARBA" id="ARBA00023002"/>
    </source>
</evidence>
<evidence type="ECO:0000313" key="5">
    <source>
        <dbReference type="Proteomes" id="UP000566819"/>
    </source>
</evidence>
<dbReference type="PANTHER" id="PTHR42901">
    <property type="entry name" value="ALCOHOL DEHYDROGENASE"/>
    <property type="match status" value="1"/>
</dbReference>
<dbReference type="OrthoDB" id="1933717at2759"/>
<dbReference type="Gene3D" id="3.40.50.720">
    <property type="entry name" value="NAD(P)-binding Rossmann-like Domain"/>
    <property type="match status" value="2"/>
</dbReference>
<dbReference type="EMBL" id="JAAMPI010000978">
    <property type="protein sequence ID" value="KAF4627385.1"/>
    <property type="molecule type" value="Genomic_DNA"/>
</dbReference>
<dbReference type="InterPro" id="IPR002347">
    <property type="entry name" value="SDR_fam"/>
</dbReference>
<dbReference type="Proteomes" id="UP000566819">
    <property type="component" value="Unassembled WGS sequence"/>
</dbReference>
<organism evidence="4 5">
    <name type="scientific">Cudoniella acicularis</name>
    <dbReference type="NCBI Taxonomy" id="354080"/>
    <lineage>
        <taxon>Eukaryota</taxon>
        <taxon>Fungi</taxon>
        <taxon>Dikarya</taxon>
        <taxon>Ascomycota</taxon>
        <taxon>Pezizomycotina</taxon>
        <taxon>Leotiomycetes</taxon>
        <taxon>Helotiales</taxon>
        <taxon>Tricladiaceae</taxon>
        <taxon>Cudoniella</taxon>
    </lineage>
</organism>
<dbReference type="GO" id="GO:0016491">
    <property type="term" value="F:oxidoreductase activity"/>
    <property type="evidence" value="ECO:0007669"/>
    <property type="project" value="UniProtKB-KW"/>
</dbReference>
<keyword evidence="5" id="KW-1185">Reference proteome</keyword>
<dbReference type="AlphaFoldDB" id="A0A8H4REF8"/>
<accession>A0A8H4REF8</accession>